<evidence type="ECO:0000256" key="4">
    <source>
        <dbReference type="ARBA" id="ARBA00012045"/>
    </source>
</evidence>
<dbReference type="InterPro" id="IPR003265">
    <property type="entry name" value="HhH-GPD_domain"/>
</dbReference>
<dbReference type="InterPro" id="IPR023170">
    <property type="entry name" value="HhH_base_excis_C"/>
</dbReference>
<dbReference type="KEGG" id="apac:S7S_01415"/>
<evidence type="ECO:0000256" key="3">
    <source>
        <dbReference type="ARBA" id="ARBA00008343"/>
    </source>
</evidence>
<dbReference type="Proteomes" id="UP000006764">
    <property type="component" value="Chromosome"/>
</dbReference>
<dbReference type="InterPro" id="IPR015797">
    <property type="entry name" value="NUDIX_hydrolase-like_dom_sf"/>
</dbReference>
<dbReference type="SMART" id="SM00478">
    <property type="entry name" value="ENDO3c"/>
    <property type="match status" value="1"/>
</dbReference>
<dbReference type="Pfam" id="PF14815">
    <property type="entry name" value="NUDIX_4"/>
    <property type="match status" value="1"/>
</dbReference>
<accession>A0A0B4XJV4</accession>
<dbReference type="PANTHER" id="PTHR42944">
    <property type="entry name" value="ADENINE DNA GLYCOSYLASE"/>
    <property type="match status" value="1"/>
</dbReference>
<keyword evidence="9" id="KW-0378">Hydrolase</keyword>
<dbReference type="Gene3D" id="1.10.340.30">
    <property type="entry name" value="Hypothetical protein, domain 2"/>
    <property type="match status" value="1"/>
</dbReference>
<dbReference type="GO" id="GO:0006298">
    <property type="term" value="P:mismatch repair"/>
    <property type="evidence" value="ECO:0007669"/>
    <property type="project" value="TreeGrafter"/>
</dbReference>
<dbReference type="PANTHER" id="PTHR42944:SF1">
    <property type="entry name" value="ADENINE DNA GLYCOSYLASE"/>
    <property type="match status" value="1"/>
</dbReference>
<evidence type="ECO:0000256" key="13">
    <source>
        <dbReference type="ARBA" id="ARBA00023295"/>
    </source>
</evidence>
<keyword evidence="10 14" id="KW-0408">Iron</keyword>
<dbReference type="Pfam" id="PF00633">
    <property type="entry name" value="HHH"/>
    <property type="match status" value="1"/>
</dbReference>
<evidence type="ECO:0000256" key="6">
    <source>
        <dbReference type="ARBA" id="ARBA00022485"/>
    </source>
</evidence>
<dbReference type="SUPFAM" id="SSF48150">
    <property type="entry name" value="DNA-glycosylase"/>
    <property type="match status" value="1"/>
</dbReference>
<dbReference type="RefSeq" id="WP_008736265.1">
    <property type="nucleotide sequence ID" value="NZ_CP004387.1"/>
</dbReference>
<dbReference type="AlphaFoldDB" id="A0A0B4XJV4"/>
<keyword evidence="12" id="KW-0234">DNA repair</keyword>
<keyword evidence="8 14" id="KW-0227">DNA damage</keyword>
<comment type="catalytic activity">
    <reaction evidence="1 14">
        <text>Hydrolyzes free adenine bases from 7,8-dihydro-8-oxoguanine:adenine mismatched double-stranded DNA, leaving an apurinic site.</text>
        <dbReference type="EC" id="3.2.2.31"/>
    </reaction>
</comment>
<dbReference type="Pfam" id="PF00730">
    <property type="entry name" value="HhH-GPD"/>
    <property type="match status" value="1"/>
</dbReference>
<dbReference type="GO" id="GO:0032357">
    <property type="term" value="F:oxidized purine DNA binding"/>
    <property type="evidence" value="ECO:0007669"/>
    <property type="project" value="TreeGrafter"/>
</dbReference>
<keyword evidence="7" id="KW-0479">Metal-binding</keyword>
<dbReference type="SUPFAM" id="SSF55811">
    <property type="entry name" value="Nudix"/>
    <property type="match status" value="1"/>
</dbReference>
<dbReference type="GO" id="GO:0034039">
    <property type="term" value="F:8-oxo-7,8-dihydroguanine DNA N-glycosylase activity"/>
    <property type="evidence" value="ECO:0007669"/>
    <property type="project" value="TreeGrafter"/>
</dbReference>
<evidence type="ECO:0000256" key="9">
    <source>
        <dbReference type="ARBA" id="ARBA00022801"/>
    </source>
</evidence>
<evidence type="ECO:0000256" key="12">
    <source>
        <dbReference type="ARBA" id="ARBA00023204"/>
    </source>
</evidence>
<dbReference type="NCBIfam" id="TIGR01084">
    <property type="entry name" value="mutY"/>
    <property type="match status" value="1"/>
</dbReference>
<dbReference type="InterPro" id="IPR004036">
    <property type="entry name" value="Endonuclease-III-like_CS2"/>
</dbReference>
<evidence type="ECO:0000256" key="5">
    <source>
        <dbReference type="ARBA" id="ARBA00022023"/>
    </source>
</evidence>
<comment type="similarity">
    <text evidence="3 14">Belongs to the Nth/MutY family.</text>
</comment>
<dbReference type="InterPro" id="IPR011257">
    <property type="entry name" value="DNA_glycosylase"/>
</dbReference>
<reference evidence="16 17" key="1">
    <citation type="journal article" date="2012" name="J. Bacteriol.">
        <title>Genome sequence of an alkane-degrading bacterium, Alcanivorax pacificus type strain W11-5, isolated from deep sea sediment.</title>
        <authorList>
            <person name="Lai Q."/>
            <person name="Shao Z."/>
        </authorList>
    </citation>
    <scope>NUCLEOTIDE SEQUENCE [LARGE SCALE GENOMIC DNA]</scope>
    <source>
        <strain evidence="16 17">W11-5</strain>
    </source>
</reference>
<dbReference type="STRING" id="391936.S7S_01415"/>
<evidence type="ECO:0000313" key="16">
    <source>
        <dbReference type="EMBL" id="AJD46707.1"/>
    </source>
</evidence>
<keyword evidence="11" id="KW-0411">Iron-sulfur</keyword>
<dbReference type="EC" id="3.2.2.31" evidence="4 14"/>
<protein>
    <recommendedName>
        <fullName evidence="5 14">Adenine DNA glycosylase</fullName>
        <ecNumber evidence="4 14">3.2.2.31</ecNumber>
    </recommendedName>
</protein>
<evidence type="ECO:0000256" key="7">
    <source>
        <dbReference type="ARBA" id="ARBA00022723"/>
    </source>
</evidence>
<evidence type="ECO:0000256" key="10">
    <source>
        <dbReference type="ARBA" id="ARBA00023004"/>
    </source>
</evidence>
<dbReference type="InterPro" id="IPR029119">
    <property type="entry name" value="MutY_C"/>
</dbReference>
<dbReference type="NCBIfam" id="NF008132">
    <property type="entry name" value="PRK10880.1"/>
    <property type="match status" value="1"/>
</dbReference>
<evidence type="ECO:0000256" key="14">
    <source>
        <dbReference type="RuleBase" id="RU365096"/>
    </source>
</evidence>
<dbReference type="FunFam" id="1.10.340.30:FF:000002">
    <property type="entry name" value="Adenine DNA glycosylase"/>
    <property type="match status" value="1"/>
</dbReference>
<dbReference type="Gene3D" id="1.10.1670.10">
    <property type="entry name" value="Helix-hairpin-Helix base-excision DNA repair enzymes (C-terminal)"/>
    <property type="match status" value="1"/>
</dbReference>
<dbReference type="OrthoDB" id="9802365at2"/>
<sequence>MTSTPDTLPLPPAAFRKAVLAWYDRHGRKDLPWQQHITPYRVWVSEIMLQQTQVSTVIPYFERFMARFPDVQALASAPTDDVLHLWTGLGYYARARNLHKAARAVVSEHGGEFPRDIEALTTLPGIGRSTAGAIASISMDLRAPILDGNVKRVLTRFAAVSGWPGERAVEQRLWDIAEALTPSQRLRDYTQVMMDLGATLCTRRNPDCLACPLHRHCLAHAQGNPHDYPTSKPKKTTPVRRTTMLLARDPDGRVLLVQRPPSGIWGGLWCFPEAESEDSATLLLGQLGLQAHHTEALPGFRHTFSHFHLDVTPLLVDTRGTACMVAEQPLAWVDPDAPGNLGLAAPVKRLLESLGEPRQLSVL</sequence>
<keyword evidence="13 14" id="KW-0326">Glycosidase</keyword>
<evidence type="ECO:0000256" key="11">
    <source>
        <dbReference type="ARBA" id="ARBA00023014"/>
    </source>
</evidence>
<gene>
    <name evidence="16" type="ORF">S7S_01415</name>
</gene>
<evidence type="ECO:0000259" key="15">
    <source>
        <dbReference type="SMART" id="SM00478"/>
    </source>
</evidence>
<keyword evidence="6" id="KW-0004">4Fe-4S</keyword>
<dbReference type="EMBL" id="CP004387">
    <property type="protein sequence ID" value="AJD46707.1"/>
    <property type="molecule type" value="Genomic_DNA"/>
</dbReference>
<dbReference type="InterPro" id="IPR005760">
    <property type="entry name" value="A/G_AdeGlyc_MutY"/>
</dbReference>
<comment type="function">
    <text evidence="2">Adenine glycosylase active on G-A mispairs. MutY also corrects error-prone DNA synthesis past GO lesions which are due to the oxidatively damaged form of guanine: 7,8-dihydro-8-oxoguanine (8-oxo-dGTP).</text>
</comment>
<dbReference type="Gene3D" id="3.90.79.10">
    <property type="entry name" value="Nucleoside Triphosphate Pyrophosphohydrolase"/>
    <property type="match status" value="1"/>
</dbReference>
<dbReference type="GO" id="GO:0006284">
    <property type="term" value="P:base-excision repair"/>
    <property type="evidence" value="ECO:0007669"/>
    <property type="project" value="UniProtKB-UniRule"/>
</dbReference>
<dbReference type="HOGENOM" id="CLU_012862_0_2_6"/>
<dbReference type="GO" id="GO:0046872">
    <property type="term" value="F:metal ion binding"/>
    <property type="evidence" value="ECO:0007669"/>
    <property type="project" value="UniProtKB-UniRule"/>
</dbReference>
<dbReference type="CDD" id="cd03431">
    <property type="entry name" value="NUDIX_DNA_Glycosylase_C-MutY"/>
    <property type="match status" value="1"/>
</dbReference>
<comment type="cofactor">
    <cofactor evidence="14">
        <name>[4Fe-4S] cluster</name>
        <dbReference type="ChEBI" id="CHEBI:49883"/>
    </cofactor>
    <text evidence="14">Binds 1 [4Fe-4S] cluster.</text>
</comment>
<evidence type="ECO:0000256" key="8">
    <source>
        <dbReference type="ARBA" id="ARBA00022763"/>
    </source>
</evidence>
<organism evidence="16 17">
    <name type="scientific">Isoalcanivorax pacificus W11-5</name>
    <dbReference type="NCBI Taxonomy" id="391936"/>
    <lineage>
        <taxon>Bacteria</taxon>
        <taxon>Pseudomonadati</taxon>
        <taxon>Pseudomonadota</taxon>
        <taxon>Gammaproteobacteria</taxon>
        <taxon>Oceanospirillales</taxon>
        <taxon>Alcanivoracaceae</taxon>
        <taxon>Isoalcanivorax</taxon>
    </lineage>
</organism>
<dbReference type="InterPro" id="IPR000445">
    <property type="entry name" value="HhH_motif"/>
</dbReference>
<dbReference type="InterPro" id="IPR044298">
    <property type="entry name" value="MIG/MutY"/>
</dbReference>
<dbReference type="PROSITE" id="PS01155">
    <property type="entry name" value="ENDONUCLEASE_III_2"/>
    <property type="match status" value="1"/>
</dbReference>
<evidence type="ECO:0000256" key="1">
    <source>
        <dbReference type="ARBA" id="ARBA00000843"/>
    </source>
</evidence>
<dbReference type="CDD" id="cd00056">
    <property type="entry name" value="ENDO3c"/>
    <property type="match status" value="1"/>
</dbReference>
<evidence type="ECO:0000256" key="2">
    <source>
        <dbReference type="ARBA" id="ARBA00002933"/>
    </source>
</evidence>
<feature type="domain" description="HhH-GPD" evidence="15">
    <location>
        <begin position="48"/>
        <end position="199"/>
    </location>
</feature>
<dbReference type="GO" id="GO:0000701">
    <property type="term" value="F:purine-specific mismatch base pair DNA N-glycosylase activity"/>
    <property type="evidence" value="ECO:0007669"/>
    <property type="project" value="UniProtKB-EC"/>
</dbReference>
<evidence type="ECO:0000313" key="17">
    <source>
        <dbReference type="Proteomes" id="UP000006764"/>
    </source>
</evidence>
<proteinExistence type="inferred from homology"/>
<dbReference type="GO" id="GO:0051539">
    <property type="term" value="F:4 iron, 4 sulfur cluster binding"/>
    <property type="evidence" value="ECO:0007669"/>
    <property type="project" value="UniProtKB-UniRule"/>
</dbReference>
<name>A0A0B4XJV4_9GAMM</name>
<dbReference type="GO" id="GO:0035485">
    <property type="term" value="F:adenine/guanine mispair binding"/>
    <property type="evidence" value="ECO:0007669"/>
    <property type="project" value="TreeGrafter"/>
</dbReference>
<keyword evidence="17" id="KW-1185">Reference proteome</keyword>